<dbReference type="AlphaFoldDB" id="A0A9N9DBR0"/>
<dbReference type="InterPro" id="IPR038770">
    <property type="entry name" value="Na+/solute_symporter_sf"/>
</dbReference>
<evidence type="ECO:0000256" key="2">
    <source>
        <dbReference type="ARBA" id="ARBA00022448"/>
    </source>
</evidence>
<feature type="transmembrane region" description="Helical" evidence="8">
    <location>
        <begin position="336"/>
        <end position="358"/>
    </location>
</feature>
<feature type="domain" description="Cation/H+ exchanger transmembrane" evidence="9">
    <location>
        <begin position="32"/>
        <end position="248"/>
    </location>
</feature>
<sequence>MPSQGGVLTGMNPTTVNPGNPLVLLIIQVVIIVFVTRSLNVVLSRLQQPRVISEVIGGIILGPSVLGRIPGFNNTLFPEASLPYLKLIADLGLVLYLFLVGVELDPRMVMKRARMSISISAAGIVIPFALSIAVSLGLYKINDASENVSFASFLLFIGVAMAITAFPVLARIITELKLLHTRVGSTALCAAVGDDITAWVLLALVVSILNASNSLTALYIFLLAVAHVNGPTVTMMAITLILVLTSAFVTDIYFALSGLHTQIGLLNDAASWGYVFLVLFVAMFGKISGCSAVAKMYGLDWRESLTVGIFMSCKGLVELIVLNIGLEAGVIGGKVFAILVLMAIVTTCATTPLAMWVYTMPARQARANLELTSYDAHAGLTAIDYSKKNNILVVLNKVEFISSLMTLLQLLQPTASRRDSISIPRDENNSNRSNGSEDTIMLHVLRLMELGQRLSAVIKSYESAKIAHNDPIMNVFRMFGRLNFFDVEATLSIRPFHEFADQVVQSAKQSSANLLIIPWSGAGSTAYDTPEDFYKPREYSDTNPQVAQFIQEVYRMIGDITVGVFIDRGLGMSPGRTGGRDVSISVFVPFVADTDDREALSLLARFAENPRVEATVLRITKSTEPTDNDSHIIPVSTPTVKTSQINPDDTRTDEEGPVNPQLANLQKPPPAHHMSSASISVINYSTADRIASNAADELLINKYFGPHGTLASNPRVKYISLRSSTPMQTAVEYAKGVVERKDLVIVGHGKRNVTYSHRDEWMEIIRQLRIGSNDMRRSLGEMATAMLGGGVEASIFVVQGKKERK</sequence>
<feature type="transmembrane region" description="Helical" evidence="8">
    <location>
        <begin position="20"/>
        <end position="39"/>
    </location>
</feature>
<evidence type="ECO:0000256" key="8">
    <source>
        <dbReference type="SAM" id="Phobius"/>
    </source>
</evidence>
<dbReference type="GO" id="GO:0015297">
    <property type="term" value="F:antiporter activity"/>
    <property type="evidence" value="ECO:0007669"/>
    <property type="project" value="InterPro"/>
</dbReference>
<organism evidence="10 11">
    <name type="scientific">Paraglomus brasilianum</name>
    <dbReference type="NCBI Taxonomy" id="144538"/>
    <lineage>
        <taxon>Eukaryota</taxon>
        <taxon>Fungi</taxon>
        <taxon>Fungi incertae sedis</taxon>
        <taxon>Mucoromycota</taxon>
        <taxon>Glomeromycotina</taxon>
        <taxon>Glomeromycetes</taxon>
        <taxon>Paraglomerales</taxon>
        <taxon>Paraglomeraceae</taxon>
        <taxon>Paraglomus</taxon>
    </lineage>
</organism>
<protein>
    <submittedName>
        <fullName evidence="10">9649_t:CDS:1</fullName>
    </submittedName>
</protein>
<keyword evidence="11" id="KW-1185">Reference proteome</keyword>
<evidence type="ECO:0000259" key="9">
    <source>
        <dbReference type="Pfam" id="PF00999"/>
    </source>
</evidence>
<name>A0A9N9DBR0_9GLOM</name>
<keyword evidence="6 8" id="KW-0472">Membrane</keyword>
<evidence type="ECO:0000256" key="5">
    <source>
        <dbReference type="ARBA" id="ARBA00023065"/>
    </source>
</evidence>
<dbReference type="EMBL" id="CAJVPI010002036">
    <property type="protein sequence ID" value="CAG8634077.1"/>
    <property type="molecule type" value="Genomic_DNA"/>
</dbReference>
<dbReference type="GO" id="GO:1902600">
    <property type="term" value="P:proton transmembrane transport"/>
    <property type="evidence" value="ECO:0007669"/>
    <property type="project" value="InterPro"/>
</dbReference>
<keyword evidence="4 8" id="KW-1133">Transmembrane helix</keyword>
<evidence type="ECO:0000256" key="4">
    <source>
        <dbReference type="ARBA" id="ARBA00022989"/>
    </source>
</evidence>
<dbReference type="OrthoDB" id="2687058at2759"/>
<feature type="transmembrane region" description="Helical" evidence="8">
    <location>
        <begin position="51"/>
        <end position="72"/>
    </location>
</feature>
<evidence type="ECO:0000313" key="11">
    <source>
        <dbReference type="Proteomes" id="UP000789739"/>
    </source>
</evidence>
<evidence type="ECO:0000256" key="1">
    <source>
        <dbReference type="ARBA" id="ARBA00004141"/>
    </source>
</evidence>
<evidence type="ECO:0000313" key="10">
    <source>
        <dbReference type="EMBL" id="CAG8634077.1"/>
    </source>
</evidence>
<dbReference type="GO" id="GO:0016020">
    <property type="term" value="C:membrane"/>
    <property type="evidence" value="ECO:0007669"/>
    <property type="project" value="UniProtKB-SubCell"/>
</dbReference>
<evidence type="ECO:0000256" key="7">
    <source>
        <dbReference type="SAM" id="MobiDB-lite"/>
    </source>
</evidence>
<feature type="transmembrane region" description="Helical" evidence="8">
    <location>
        <begin position="116"/>
        <end position="138"/>
    </location>
</feature>
<comment type="subcellular location">
    <subcellularLocation>
        <location evidence="1">Membrane</location>
        <topology evidence="1">Multi-pass membrane protein</topology>
    </subcellularLocation>
</comment>
<feature type="compositionally biased region" description="Polar residues" evidence="7">
    <location>
        <begin position="636"/>
        <end position="647"/>
    </location>
</feature>
<keyword evidence="5" id="KW-0406">Ion transport</keyword>
<dbReference type="Gene3D" id="1.20.1530.20">
    <property type="match status" value="1"/>
</dbReference>
<accession>A0A9N9DBR0</accession>
<dbReference type="Proteomes" id="UP000789739">
    <property type="component" value="Unassembled WGS sequence"/>
</dbReference>
<feature type="transmembrane region" description="Helical" evidence="8">
    <location>
        <begin position="271"/>
        <end position="293"/>
    </location>
</feature>
<dbReference type="InterPro" id="IPR050794">
    <property type="entry name" value="CPA2_transporter"/>
</dbReference>
<dbReference type="InterPro" id="IPR006153">
    <property type="entry name" value="Cation/H_exchanger_TM"/>
</dbReference>
<feature type="transmembrane region" description="Helical" evidence="8">
    <location>
        <begin position="150"/>
        <end position="173"/>
    </location>
</feature>
<keyword evidence="3 8" id="KW-0812">Transmembrane</keyword>
<evidence type="ECO:0000256" key="3">
    <source>
        <dbReference type="ARBA" id="ARBA00022692"/>
    </source>
</evidence>
<evidence type="ECO:0000256" key="6">
    <source>
        <dbReference type="ARBA" id="ARBA00023136"/>
    </source>
</evidence>
<dbReference type="PANTHER" id="PTHR32468:SF0">
    <property type="entry name" value="K(+)_H(+) ANTIPORTER 1"/>
    <property type="match status" value="1"/>
</dbReference>
<feature type="transmembrane region" description="Helical" evidence="8">
    <location>
        <begin position="84"/>
        <end position="104"/>
    </location>
</feature>
<feature type="region of interest" description="Disordered" evidence="7">
    <location>
        <begin position="623"/>
        <end position="674"/>
    </location>
</feature>
<gene>
    <name evidence="10" type="ORF">PBRASI_LOCUS9407</name>
</gene>
<dbReference type="PANTHER" id="PTHR32468">
    <property type="entry name" value="CATION/H + ANTIPORTER"/>
    <property type="match status" value="1"/>
</dbReference>
<keyword evidence="2" id="KW-0813">Transport</keyword>
<feature type="transmembrane region" description="Helical" evidence="8">
    <location>
        <begin position="305"/>
        <end position="324"/>
    </location>
</feature>
<proteinExistence type="predicted"/>
<reference evidence="10" key="1">
    <citation type="submission" date="2021-06" db="EMBL/GenBank/DDBJ databases">
        <authorList>
            <person name="Kallberg Y."/>
            <person name="Tangrot J."/>
            <person name="Rosling A."/>
        </authorList>
    </citation>
    <scope>NUCLEOTIDE SEQUENCE</scope>
    <source>
        <strain evidence="10">BR232B</strain>
    </source>
</reference>
<dbReference type="Pfam" id="PF00999">
    <property type="entry name" value="Na_H_Exchanger"/>
    <property type="match status" value="1"/>
</dbReference>
<feature type="transmembrane region" description="Helical" evidence="8">
    <location>
        <begin position="237"/>
        <end position="259"/>
    </location>
</feature>
<comment type="caution">
    <text evidence="10">The sequence shown here is derived from an EMBL/GenBank/DDBJ whole genome shotgun (WGS) entry which is preliminary data.</text>
</comment>